<feature type="transmembrane region" description="Helical" evidence="1">
    <location>
        <begin position="109"/>
        <end position="128"/>
    </location>
</feature>
<dbReference type="RefSeq" id="WP_047250763.1">
    <property type="nucleotide sequence ID" value="NZ_CP011367.1"/>
</dbReference>
<keyword evidence="3" id="KW-1185">Reference proteome</keyword>
<organism evidence="2 3">
    <name type="scientific">Thioalkalivibrio versutus</name>
    <dbReference type="NCBI Taxonomy" id="106634"/>
    <lineage>
        <taxon>Bacteria</taxon>
        <taxon>Pseudomonadati</taxon>
        <taxon>Pseudomonadota</taxon>
        <taxon>Gammaproteobacteria</taxon>
        <taxon>Chromatiales</taxon>
        <taxon>Ectothiorhodospiraceae</taxon>
        <taxon>Thioalkalivibrio</taxon>
    </lineage>
</organism>
<gene>
    <name evidence="2" type="ORF">TVD_02840</name>
</gene>
<dbReference type="Proteomes" id="UP000064201">
    <property type="component" value="Chromosome"/>
</dbReference>
<dbReference type="KEGG" id="tvr:TVD_02840"/>
<evidence type="ECO:0000256" key="1">
    <source>
        <dbReference type="SAM" id="Phobius"/>
    </source>
</evidence>
<keyword evidence="1" id="KW-0812">Transmembrane</keyword>
<evidence type="ECO:0000313" key="2">
    <source>
        <dbReference type="EMBL" id="AKJ94374.1"/>
    </source>
</evidence>
<evidence type="ECO:0008006" key="4">
    <source>
        <dbReference type="Google" id="ProtNLM"/>
    </source>
</evidence>
<feature type="transmembrane region" description="Helical" evidence="1">
    <location>
        <begin position="62"/>
        <end position="88"/>
    </location>
</feature>
<dbReference type="InterPro" id="IPR018723">
    <property type="entry name" value="DUF2254_membrane"/>
</dbReference>
<feature type="transmembrane region" description="Helical" evidence="1">
    <location>
        <begin position="140"/>
        <end position="160"/>
    </location>
</feature>
<evidence type="ECO:0000313" key="3">
    <source>
        <dbReference type="Proteomes" id="UP000064201"/>
    </source>
</evidence>
<accession>A0A0G3G1V1</accession>
<keyword evidence="1" id="KW-1133">Transmembrane helix</keyword>
<dbReference type="PATRIC" id="fig|106634.4.peg.575"/>
<proteinExistence type="predicted"/>
<reference evidence="2 3" key="1">
    <citation type="submission" date="2015-04" db="EMBL/GenBank/DDBJ databases">
        <title>Complete Sequence for the Genome of the Thioalkalivibrio versutus D301.</title>
        <authorList>
            <person name="Mu T."/>
            <person name="Zhou J."/>
            <person name="Xu X."/>
        </authorList>
    </citation>
    <scope>NUCLEOTIDE SEQUENCE [LARGE SCALE GENOMIC DNA]</scope>
    <source>
        <strain evidence="2 3">D301</strain>
    </source>
</reference>
<dbReference type="Pfam" id="PF10011">
    <property type="entry name" value="DUF2254"/>
    <property type="match status" value="1"/>
</dbReference>
<name>A0A0G3G1V1_9GAMM</name>
<dbReference type="OrthoDB" id="2955631at2"/>
<sequence>MKTLTFRYWDRIRSSLWFIPTMMALGAVFLAFISVALDRPVTNWLLRSWGWTFTGGAEGASAVLGVIAGSMITIAGVVFSMTLVALSLATSQLGPRLLRNFLRDTTTQVVLGTFVATFLYCLLVLLTIRRAEEVAFVPHISITLGVLFAVASVGVLIYFIHHVSVSMQANEIVARVSDELIAGVDRLFPEHIGQGTPRTSATPPESAFLDVFDREARPIRASADGYIQFIDTDALIELAMQKDVVIRLERVPGDYVVSGGPLMLVWPGERAADVPADQVNNTFALGNQRTSGQDIEFAVTQLVEVALRALSSGVNDPFTAITCVDHLASALSRLATRDMPSPYRYDSTDQLRVIAPGSTFVDVTDAAFNQIRQVSRSNTAVTVRLLETIAEVARFVQRPEDRAALLRHAEMIARGASERQPEVEDRQKVEERFEYAKQLLSVSPMTGSDHGNGLS</sequence>
<protein>
    <recommendedName>
        <fullName evidence="4">DUF2254 domain-containing protein</fullName>
    </recommendedName>
</protein>
<keyword evidence="1" id="KW-0472">Membrane</keyword>
<dbReference type="EMBL" id="CP011367">
    <property type="protein sequence ID" value="AKJ94374.1"/>
    <property type="molecule type" value="Genomic_DNA"/>
</dbReference>
<dbReference type="AlphaFoldDB" id="A0A0G3G1V1"/>
<dbReference type="STRING" id="106634.TVD_02840"/>